<keyword evidence="1" id="KW-0479">Metal-binding</keyword>
<dbReference type="InterPro" id="IPR001878">
    <property type="entry name" value="Znf_CCHC"/>
</dbReference>
<gene>
    <name evidence="5" type="ORF">Tci_018881</name>
</gene>
<dbReference type="PANTHER" id="PTHR42648:SF32">
    <property type="entry name" value="RIBONUCLEASE H-LIKE DOMAIN, GAG-PRE-INTEGRASE DOMAIN PROTEIN-RELATED"/>
    <property type="match status" value="1"/>
</dbReference>
<comment type="caution">
    <text evidence="5">The sequence shown here is derived from an EMBL/GenBank/DDBJ whole genome shotgun (WGS) entry which is preliminary data.</text>
</comment>
<feature type="domain" description="CCHC-type" evidence="3">
    <location>
        <begin position="290"/>
        <end position="305"/>
    </location>
</feature>
<dbReference type="PROSITE" id="PS50158">
    <property type="entry name" value="ZF_CCHC"/>
    <property type="match status" value="1"/>
</dbReference>
<dbReference type="EMBL" id="BKCJ010002193">
    <property type="protein sequence ID" value="GEU46903.1"/>
    <property type="molecule type" value="Genomic_DNA"/>
</dbReference>
<feature type="compositionally biased region" description="Polar residues" evidence="2">
    <location>
        <begin position="844"/>
        <end position="858"/>
    </location>
</feature>
<dbReference type="AlphaFoldDB" id="A0A6L2KBR0"/>
<reference evidence="5" key="1">
    <citation type="journal article" date="2019" name="Sci. Rep.">
        <title>Draft genome of Tanacetum cinerariifolium, the natural source of mosquito coil.</title>
        <authorList>
            <person name="Yamashiro T."/>
            <person name="Shiraishi A."/>
            <person name="Satake H."/>
            <person name="Nakayama K."/>
        </authorList>
    </citation>
    <scope>NUCLEOTIDE SEQUENCE</scope>
</reference>
<evidence type="ECO:0000259" key="4">
    <source>
        <dbReference type="PROSITE" id="PS50994"/>
    </source>
</evidence>
<organism evidence="5">
    <name type="scientific">Tanacetum cinerariifolium</name>
    <name type="common">Dalmatian daisy</name>
    <name type="synonym">Chrysanthemum cinerariifolium</name>
    <dbReference type="NCBI Taxonomy" id="118510"/>
    <lineage>
        <taxon>Eukaryota</taxon>
        <taxon>Viridiplantae</taxon>
        <taxon>Streptophyta</taxon>
        <taxon>Embryophyta</taxon>
        <taxon>Tracheophyta</taxon>
        <taxon>Spermatophyta</taxon>
        <taxon>Magnoliopsida</taxon>
        <taxon>eudicotyledons</taxon>
        <taxon>Gunneridae</taxon>
        <taxon>Pentapetalae</taxon>
        <taxon>asterids</taxon>
        <taxon>campanulids</taxon>
        <taxon>Asterales</taxon>
        <taxon>Asteraceae</taxon>
        <taxon>Asteroideae</taxon>
        <taxon>Anthemideae</taxon>
        <taxon>Anthemidinae</taxon>
        <taxon>Tanacetum</taxon>
    </lineage>
</organism>
<dbReference type="InterPro" id="IPR039537">
    <property type="entry name" value="Retrotran_Ty1/copia-like"/>
</dbReference>
<dbReference type="InterPro" id="IPR036875">
    <property type="entry name" value="Znf_CCHC_sf"/>
</dbReference>
<dbReference type="InterPro" id="IPR012337">
    <property type="entry name" value="RNaseH-like_sf"/>
</dbReference>
<dbReference type="SUPFAM" id="SSF57756">
    <property type="entry name" value="Retrovirus zinc finger-like domains"/>
    <property type="match status" value="1"/>
</dbReference>
<dbReference type="Gene3D" id="3.30.420.10">
    <property type="entry name" value="Ribonuclease H-like superfamily/Ribonuclease H"/>
    <property type="match status" value="1"/>
</dbReference>
<dbReference type="PANTHER" id="PTHR42648">
    <property type="entry name" value="TRANSPOSASE, PUTATIVE-RELATED"/>
    <property type="match status" value="1"/>
</dbReference>
<evidence type="ECO:0000256" key="1">
    <source>
        <dbReference type="PROSITE-ProRule" id="PRU00047"/>
    </source>
</evidence>
<sequence>MKSLSLQVVSAAKLPILNPNEFDLWKMRIEQYFLMTDYSLWEVILNGDSPFPTRVIEGVVQPLAPPTVEQRLARKNELKARGTLLMALPDKHQLKFNTHKDAKNLMEAIKKRFGGNKETKKVQKTLFKQQFENFTGSSSESLDQIHDRLQKLISQLKILKESLSQEDINLKFLRSLPTEWRTHTLIWRNKTDLEDQSLDDLFNSLKIYETESVSVVASVTTASAKVPISDLPNVDTLSDAIDTDDLEEMDLKWQMAMLTMRARRFLQRTRRNLGANRTTSIRFDMSKVECYNCHRRRHFARECKSPKDTKRNVLVETQRRIVTVETSMSNALVSQFYNRYESGEGYHVVLPSYTRTFMPPKLDLVFHDALTVNETVHTAFNVELSLTKPVKDLNRKACFVCKSLTHLIKECNYYEKKMVQKPVRDHAIRGNNQHYARMTNPQPYRHVVPTIVLTKSRLIPITAARPVTIVVPQPHMTRPRPVKNVVTKLHLPPRRTINRRPSPTPTPSNFPHKVTTAKAPHVNAVKCGKGNWGTPQHALKDKGVIDSGGKITGKGKIRIGKLDFDDVYFVKELKFNLISVLQMCDKKNNVLFTDTECIVLSSDFKLRDESHVLLRVPRENNIYNVDLKNIVSSGDLTCLFAKETLDESNIWHRRLGHINFKAKNNWLKFRGMKGIKREFSVARTPQQNGIAERKNTTLIKAARTMLADSLLPLLFWAKEVNTACYVQNRVLVTKPHAKTPYELLLNRTPSIGFMRPFGYHVTIINTLYPLGKFDGKADEGFLVAYSVSSKAFRVFNSRNRVVQETLHINFLKNKPNVAISGPSWLFDIDTLTKSMNYQPVIAGNQPNPSADPQNTNDDTTFKVKKLEFKVKQPESKVHVSPSSSAKTKKHDDKTKRDAKGKSHRIFIYGSFSIPDDPNMPALEDITYLDDEEDVGAEADFSNLETNIAVSPILTTRVHRDHLVSQIIGDLSSDPLTRSMTRMVTNQDPDYPDKVYKVVKALYGLHQAHRAWYETWANYLLENGFQKGKIDQTLFIKR</sequence>
<keyword evidence="1" id="KW-0862">Zinc</keyword>
<dbReference type="GO" id="GO:0015074">
    <property type="term" value="P:DNA integration"/>
    <property type="evidence" value="ECO:0007669"/>
    <property type="project" value="InterPro"/>
</dbReference>
<dbReference type="Gene3D" id="4.10.60.10">
    <property type="entry name" value="Zinc finger, CCHC-type"/>
    <property type="match status" value="1"/>
</dbReference>
<dbReference type="PROSITE" id="PS50994">
    <property type="entry name" value="INTEGRASE"/>
    <property type="match status" value="1"/>
</dbReference>
<protein>
    <submittedName>
        <fullName evidence="5">Ribonuclease H-like domain-containing protein</fullName>
    </submittedName>
</protein>
<name>A0A6L2KBR0_TANCI</name>
<proteinExistence type="predicted"/>
<feature type="region of interest" description="Disordered" evidence="2">
    <location>
        <begin position="839"/>
        <end position="858"/>
    </location>
</feature>
<dbReference type="InterPro" id="IPR036397">
    <property type="entry name" value="RNaseH_sf"/>
</dbReference>
<evidence type="ECO:0000259" key="3">
    <source>
        <dbReference type="PROSITE" id="PS50158"/>
    </source>
</evidence>
<feature type="domain" description="Integrase catalytic" evidence="4">
    <location>
        <begin position="659"/>
        <end position="748"/>
    </location>
</feature>
<evidence type="ECO:0000313" key="5">
    <source>
        <dbReference type="EMBL" id="GEU46903.1"/>
    </source>
</evidence>
<dbReference type="GO" id="GO:0008270">
    <property type="term" value="F:zinc ion binding"/>
    <property type="evidence" value="ECO:0007669"/>
    <property type="project" value="UniProtKB-KW"/>
</dbReference>
<feature type="compositionally biased region" description="Basic and acidic residues" evidence="2">
    <location>
        <begin position="889"/>
        <end position="900"/>
    </location>
</feature>
<keyword evidence="1" id="KW-0863">Zinc-finger</keyword>
<evidence type="ECO:0000256" key="2">
    <source>
        <dbReference type="SAM" id="MobiDB-lite"/>
    </source>
</evidence>
<dbReference type="InterPro" id="IPR001584">
    <property type="entry name" value="Integrase_cat-core"/>
</dbReference>
<dbReference type="SMART" id="SM00343">
    <property type="entry name" value="ZnF_C2HC"/>
    <property type="match status" value="2"/>
</dbReference>
<accession>A0A6L2KBR0</accession>
<feature type="region of interest" description="Disordered" evidence="2">
    <location>
        <begin position="871"/>
        <end position="900"/>
    </location>
</feature>
<dbReference type="SUPFAM" id="SSF53098">
    <property type="entry name" value="Ribonuclease H-like"/>
    <property type="match status" value="1"/>
</dbReference>
<dbReference type="GO" id="GO:0003676">
    <property type="term" value="F:nucleic acid binding"/>
    <property type="evidence" value="ECO:0007669"/>
    <property type="project" value="InterPro"/>
</dbReference>
<dbReference type="Pfam" id="PF14223">
    <property type="entry name" value="Retrotran_gag_2"/>
    <property type="match status" value="1"/>
</dbReference>